<dbReference type="AlphaFoldDB" id="A0AAD1AGL3"/>
<protein>
    <submittedName>
        <fullName evidence="1">Uncharacterized protein</fullName>
    </submittedName>
</protein>
<evidence type="ECO:0000313" key="1">
    <source>
        <dbReference type="EMBL" id="AZZ56660.1"/>
    </source>
</evidence>
<name>A0AAD1AGL3_9MICO</name>
<dbReference type="EMBL" id="CP028130">
    <property type="protein sequence ID" value="AZZ56660.1"/>
    <property type="molecule type" value="Genomic_DNA"/>
</dbReference>
<organism evidence="1 2">
    <name type="scientific">Rathayibacter iranicus</name>
    <dbReference type="NCBI Taxonomy" id="59737"/>
    <lineage>
        <taxon>Bacteria</taxon>
        <taxon>Bacillati</taxon>
        <taxon>Actinomycetota</taxon>
        <taxon>Actinomycetes</taxon>
        <taxon>Micrococcales</taxon>
        <taxon>Microbacteriaceae</taxon>
        <taxon>Rathayibacter</taxon>
    </lineage>
</organism>
<gene>
    <name evidence="1" type="ORF">C7V51_12830</name>
</gene>
<proteinExistence type="predicted"/>
<accession>A0AAD1AGL3</accession>
<reference evidence="1 2" key="1">
    <citation type="submission" date="2018-03" db="EMBL/GenBank/DDBJ databases">
        <title>Bacteriophage NCPPB3778 and a type I-E CRISPR drive the evolution of the US Biological Select Agent, Rathayibacter toxicus.</title>
        <authorList>
            <person name="Davis E.W.II."/>
            <person name="Tabima J.F."/>
            <person name="Weisberg A.J."/>
            <person name="Dantas Lopes L."/>
            <person name="Wiseman M.S."/>
            <person name="Wiseman M.S."/>
            <person name="Pupko T."/>
            <person name="Belcher M.S."/>
            <person name="Sechler A.J."/>
            <person name="Tancos M.A."/>
            <person name="Schroeder B.K."/>
            <person name="Murray T.D."/>
            <person name="Luster D.G."/>
            <person name="Schneider W.L."/>
            <person name="Rogers E."/>
            <person name="Andreote F.D."/>
            <person name="Grunwald N.J."/>
            <person name="Putnam M.L."/>
            <person name="Chang J.H."/>
        </authorList>
    </citation>
    <scope>NUCLEOTIDE SEQUENCE [LARGE SCALE GENOMIC DNA]</scope>
    <source>
        <strain evidence="1 2">NCCPB 2253</strain>
    </source>
</reference>
<dbReference type="Proteomes" id="UP000283946">
    <property type="component" value="Chromosome"/>
</dbReference>
<sequence>MSEALAVEPACANTWRRLRGEVLIAAASNSTSKSGSVAFAAIIRMALRWRALDAVMSQGDVVSSAWRRSAVIRCRTPVAKSENPASCTLIPEFNAAFEVAATASRYSFAGATKILPAASSSRAARGRTSRS</sequence>
<evidence type="ECO:0000313" key="2">
    <source>
        <dbReference type="Proteomes" id="UP000283946"/>
    </source>
</evidence>
<dbReference type="KEGG" id="ria:C7V51_12830"/>